<protein>
    <submittedName>
        <fullName evidence="1">Uncharacterized protein</fullName>
    </submittedName>
</protein>
<name>A0A0E9XVJ5_ANGAN</name>
<evidence type="ECO:0000313" key="1">
    <source>
        <dbReference type="EMBL" id="JAI05871.1"/>
    </source>
</evidence>
<reference evidence="1" key="2">
    <citation type="journal article" date="2015" name="Fish Shellfish Immunol.">
        <title>Early steps in the European eel (Anguilla anguilla)-Vibrio vulnificus interaction in the gills: Role of the RtxA13 toxin.</title>
        <authorList>
            <person name="Callol A."/>
            <person name="Pajuelo D."/>
            <person name="Ebbesson L."/>
            <person name="Teles M."/>
            <person name="MacKenzie S."/>
            <person name="Amaro C."/>
        </authorList>
    </citation>
    <scope>NUCLEOTIDE SEQUENCE</scope>
</reference>
<accession>A0A0E9XVJ5</accession>
<sequence length="18" mass="2177">MSSYALVHLRYSTWYSLV</sequence>
<proteinExistence type="predicted"/>
<dbReference type="AlphaFoldDB" id="A0A0E9XVJ5"/>
<organism evidence="1">
    <name type="scientific">Anguilla anguilla</name>
    <name type="common">European freshwater eel</name>
    <name type="synonym">Muraena anguilla</name>
    <dbReference type="NCBI Taxonomy" id="7936"/>
    <lineage>
        <taxon>Eukaryota</taxon>
        <taxon>Metazoa</taxon>
        <taxon>Chordata</taxon>
        <taxon>Craniata</taxon>
        <taxon>Vertebrata</taxon>
        <taxon>Euteleostomi</taxon>
        <taxon>Actinopterygii</taxon>
        <taxon>Neopterygii</taxon>
        <taxon>Teleostei</taxon>
        <taxon>Anguilliformes</taxon>
        <taxon>Anguillidae</taxon>
        <taxon>Anguilla</taxon>
    </lineage>
</organism>
<reference evidence="1" key="1">
    <citation type="submission" date="2014-11" db="EMBL/GenBank/DDBJ databases">
        <authorList>
            <person name="Amaro Gonzalez C."/>
        </authorList>
    </citation>
    <scope>NUCLEOTIDE SEQUENCE</scope>
</reference>
<dbReference type="EMBL" id="GBXM01002707">
    <property type="protein sequence ID" value="JAI05871.1"/>
    <property type="molecule type" value="Transcribed_RNA"/>
</dbReference>